<evidence type="ECO:0000259" key="4">
    <source>
        <dbReference type="SMART" id="SM00967"/>
    </source>
</evidence>
<dbReference type="RefSeq" id="WP_245903674.1">
    <property type="nucleotide sequence ID" value="NZ_QKYU01000026.1"/>
</dbReference>
<proteinExistence type="predicted"/>
<accession>A0A2W7IMW8</accession>
<dbReference type="AlphaFoldDB" id="A0A2W7IMW8"/>
<keyword evidence="2 5" id="KW-0808">Transferase</keyword>
<keyword evidence="6" id="KW-1185">Reference proteome</keyword>
<feature type="region of interest" description="Disordered" evidence="3">
    <location>
        <begin position="1"/>
        <end position="210"/>
    </location>
</feature>
<dbReference type="NCBIfam" id="TIGR00186">
    <property type="entry name" value="rRNA_methyl_3"/>
    <property type="match status" value="1"/>
</dbReference>
<dbReference type="InterPro" id="IPR001537">
    <property type="entry name" value="SpoU_MeTrfase"/>
</dbReference>
<dbReference type="InterPro" id="IPR029064">
    <property type="entry name" value="Ribosomal_eL30-like_sf"/>
</dbReference>
<comment type="caution">
    <text evidence="5">The sequence shown here is derived from an EMBL/GenBank/DDBJ whole genome shotgun (WGS) entry which is preliminary data.</text>
</comment>
<dbReference type="GO" id="GO:0008173">
    <property type="term" value="F:RNA methyltransferase activity"/>
    <property type="evidence" value="ECO:0007669"/>
    <property type="project" value="InterPro"/>
</dbReference>
<dbReference type="SUPFAM" id="SSF75217">
    <property type="entry name" value="alpha/beta knot"/>
    <property type="match status" value="1"/>
</dbReference>
<feature type="compositionally biased region" description="Pro residues" evidence="3">
    <location>
        <begin position="194"/>
        <end position="210"/>
    </location>
</feature>
<keyword evidence="1 5" id="KW-0489">Methyltransferase</keyword>
<dbReference type="SUPFAM" id="SSF55315">
    <property type="entry name" value="L30e-like"/>
    <property type="match status" value="1"/>
</dbReference>
<evidence type="ECO:0000313" key="6">
    <source>
        <dbReference type="Proteomes" id="UP000249688"/>
    </source>
</evidence>
<dbReference type="InterPro" id="IPR029028">
    <property type="entry name" value="Alpha/beta_knot_MTases"/>
</dbReference>
<feature type="domain" description="RNA 2-O ribose methyltransferase substrate binding" evidence="4">
    <location>
        <begin position="220"/>
        <end position="298"/>
    </location>
</feature>
<feature type="compositionally biased region" description="Basic and acidic residues" evidence="3">
    <location>
        <begin position="153"/>
        <end position="166"/>
    </location>
</feature>
<feature type="compositionally biased region" description="Low complexity" evidence="3">
    <location>
        <begin position="133"/>
        <end position="145"/>
    </location>
</feature>
<feature type="compositionally biased region" description="Basic and acidic residues" evidence="3">
    <location>
        <begin position="91"/>
        <end position="129"/>
    </location>
</feature>
<dbReference type="Pfam" id="PF08032">
    <property type="entry name" value="SpoU_sub_bind"/>
    <property type="match status" value="1"/>
</dbReference>
<reference evidence="5 6" key="1">
    <citation type="submission" date="2018-06" db="EMBL/GenBank/DDBJ databases">
        <title>Genomic Encyclopedia of Archaeal and Bacterial Type Strains, Phase II (KMG-II): from individual species to whole genera.</title>
        <authorList>
            <person name="Goeker M."/>
        </authorList>
    </citation>
    <scope>NUCLEOTIDE SEQUENCE [LARGE SCALE GENOMIC DNA]</scope>
    <source>
        <strain evidence="5 6">DSM 24525</strain>
    </source>
</reference>
<dbReference type="Gene3D" id="3.40.1280.10">
    <property type="match status" value="1"/>
</dbReference>
<dbReference type="GO" id="GO:0003723">
    <property type="term" value="F:RNA binding"/>
    <property type="evidence" value="ECO:0007669"/>
    <property type="project" value="InterPro"/>
</dbReference>
<feature type="compositionally biased region" description="Basic and acidic residues" evidence="3">
    <location>
        <begin position="17"/>
        <end position="33"/>
    </location>
</feature>
<evidence type="ECO:0000256" key="3">
    <source>
        <dbReference type="SAM" id="MobiDB-lite"/>
    </source>
</evidence>
<evidence type="ECO:0000256" key="1">
    <source>
        <dbReference type="ARBA" id="ARBA00022603"/>
    </source>
</evidence>
<sequence length="456" mass="48763">MPRPPARPPRGGPPTDKTQKPSDSEQTRGRGYDAPRPPRGAPAEGRARPPAGAARPRPPRDEEAPRRPARAAAGERPSFVRGAERPSFVRGAERPTRAARPAPERSFSDRSGSDRPGSDRSGPGRDAPRPTRGPRAAPAAEAPTPFQRGPRRPTAESRDQAPERPAARPAPAPRFVPTRTARAPMAPRQQDPDAPQPRAPRPVAAAPPPETFRAPSTAYWLYGLHAVESALRNTARRAHRLLLTADAEATLTSRLPPDALTRARVTPERADRQRFQTFLTEDAVHQGAAMLVEPLPNPALEKIVTTGTGPVVLLDQVTDPRNVGAILRSAAAFGAVAVVLQSRHAPPETGAMARAASGALDIVPVVREVNLSRAIQSLQRLGFWVVGMAGDAPRSMAEAGLGERRIALVLGAEDAGLRRLQRETCDELVRLPMAEGVESLNVSAAAAVALYEIARR</sequence>
<gene>
    <name evidence="5" type="ORF">C8P66_12615</name>
</gene>
<name>A0A2W7IMW8_9PROT</name>
<feature type="compositionally biased region" description="Low complexity" evidence="3">
    <location>
        <begin position="41"/>
        <end position="55"/>
    </location>
</feature>
<dbReference type="EMBL" id="QKYU01000026">
    <property type="protein sequence ID" value="PZW39973.1"/>
    <property type="molecule type" value="Genomic_DNA"/>
</dbReference>
<dbReference type="PANTHER" id="PTHR46429:SF1">
    <property type="entry name" value="23S RRNA (GUANOSINE-2'-O-)-METHYLTRANSFERASE RLMB"/>
    <property type="match status" value="1"/>
</dbReference>
<dbReference type="CDD" id="cd18103">
    <property type="entry name" value="SpoU-like_RlmB"/>
    <property type="match status" value="1"/>
</dbReference>
<dbReference type="GO" id="GO:0005829">
    <property type="term" value="C:cytosol"/>
    <property type="evidence" value="ECO:0007669"/>
    <property type="project" value="TreeGrafter"/>
</dbReference>
<dbReference type="InterPro" id="IPR013123">
    <property type="entry name" value="SpoU_subst-bd"/>
</dbReference>
<dbReference type="Pfam" id="PF00588">
    <property type="entry name" value="SpoU_methylase"/>
    <property type="match status" value="1"/>
</dbReference>
<dbReference type="GO" id="GO:0006396">
    <property type="term" value="P:RNA processing"/>
    <property type="evidence" value="ECO:0007669"/>
    <property type="project" value="InterPro"/>
</dbReference>
<evidence type="ECO:0000313" key="5">
    <source>
        <dbReference type="EMBL" id="PZW39973.1"/>
    </source>
</evidence>
<dbReference type="SMART" id="SM00967">
    <property type="entry name" value="SpoU_sub_bind"/>
    <property type="match status" value="1"/>
</dbReference>
<feature type="compositionally biased region" description="Low complexity" evidence="3">
    <location>
        <begin position="175"/>
        <end position="193"/>
    </location>
</feature>
<dbReference type="Proteomes" id="UP000249688">
    <property type="component" value="Unassembled WGS sequence"/>
</dbReference>
<dbReference type="PANTHER" id="PTHR46429">
    <property type="entry name" value="23S RRNA (GUANOSINE-2'-O-)-METHYLTRANSFERASE RLMB"/>
    <property type="match status" value="1"/>
</dbReference>
<evidence type="ECO:0000256" key="2">
    <source>
        <dbReference type="ARBA" id="ARBA00022679"/>
    </source>
</evidence>
<dbReference type="InterPro" id="IPR029026">
    <property type="entry name" value="tRNA_m1G_MTases_N"/>
</dbReference>
<dbReference type="Gene3D" id="3.30.1330.30">
    <property type="match status" value="1"/>
</dbReference>
<feature type="compositionally biased region" description="Pro residues" evidence="3">
    <location>
        <begin position="1"/>
        <end position="12"/>
    </location>
</feature>
<organism evidence="5 6">
    <name type="scientific">Humitalea rosea</name>
    <dbReference type="NCBI Taxonomy" id="990373"/>
    <lineage>
        <taxon>Bacteria</taxon>
        <taxon>Pseudomonadati</taxon>
        <taxon>Pseudomonadota</taxon>
        <taxon>Alphaproteobacteria</taxon>
        <taxon>Acetobacterales</taxon>
        <taxon>Roseomonadaceae</taxon>
        <taxon>Humitalea</taxon>
    </lineage>
</organism>
<dbReference type="InterPro" id="IPR004441">
    <property type="entry name" value="rRNA_MeTrfase_TrmH"/>
</dbReference>
<protein>
    <submittedName>
        <fullName evidence="5">23S rRNA (Guanosine2251-2'-O)-methyltransferase</fullName>
    </submittedName>
</protein>
<dbReference type="GO" id="GO:0032259">
    <property type="term" value="P:methylation"/>
    <property type="evidence" value="ECO:0007669"/>
    <property type="project" value="UniProtKB-KW"/>
</dbReference>